<comment type="subcellular location">
    <subcellularLocation>
        <location evidence="1">Cell membrane</location>
        <topology evidence="1">Multi-pass membrane protein</topology>
    </subcellularLocation>
</comment>
<dbReference type="Pfam" id="PF02665">
    <property type="entry name" value="Nitrate_red_gam"/>
    <property type="match status" value="1"/>
</dbReference>
<evidence type="ECO:0000313" key="9">
    <source>
        <dbReference type="EMBL" id="EQD56238.1"/>
    </source>
</evidence>
<evidence type="ECO:0000256" key="7">
    <source>
        <dbReference type="SAM" id="Phobius"/>
    </source>
</evidence>
<reference evidence="9" key="2">
    <citation type="journal article" date="2014" name="ISME J.">
        <title>Microbial stratification in low pH oxic and suboxic macroscopic growths along an acid mine drainage.</title>
        <authorList>
            <person name="Mendez-Garcia C."/>
            <person name="Mesa V."/>
            <person name="Sprenger R.R."/>
            <person name="Richter M."/>
            <person name="Diez M.S."/>
            <person name="Solano J."/>
            <person name="Bargiela R."/>
            <person name="Golyshina O.V."/>
            <person name="Manteca A."/>
            <person name="Ramos J.L."/>
            <person name="Gallego J.R."/>
            <person name="Llorente I."/>
            <person name="Martins Dos Santos V.A."/>
            <person name="Jensen O.N."/>
            <person name="Pelaez A.I."/>
            <person name="Sanchez J."/>
            <person name="Ferrer M."/>
        </authorList>
    </citation>
    <scope>NUCLEOTIDE SEQUENCE</scope>
</reference>
<dbReference type="GO" id="GO:0016491">
    <property type="term" value="F:oxidoreductase activity"/>
    <property type="evidence" value="ECO:0007669"/>
    <property type="project" value="UniProtKB-KW"/>
</dbReference>
<evidence type="ECO:0000256" key="5">
    <source>
        <dbReference type="ARBA" id="ARBA00023002"/>
    </source>
</evidence>
<feature type="domain" description="NarG-like" evidence="8">
    <location>
        <begin position="3"/>
        <end position="142"/>
    </location>
</feature>
<protein>
    <submittedName>
        <fullName evidence="9">Nitrate reductase gamma subunit</fullName>
        <ecNumber evidence="9">1.7.99.4</ecNumber>
    </submittedName>
</protein>
<keyword evidence="5 9" id="KW-0560">Oxidoreductase</keyword>
<evidence type="ECO:0000256" key="4">
    <source>
        <dbReference type="ARBA" id="ARBA00022989"/>
    </source>
</evidence>
<feature type="non-terminal residue" evidence="9">
    <location>
        <position position="150"/>
    </location>
</feature>
<keyword evidence="3 7" id="KW-0812">Transmembrane</keyword>
<keyword evidence="4 7" id="KW-1133">Transmembrane helix</keyword>
<evidence type="ECO:0000256" key="1">
    <source>
        <dbReference type="ARBA" id="ARBA00004651"/>
    </source>
</evidence>
<comment type="caution">
    <text evidence="9">The sequence shown here is derived from an EMBL/GenBank/DDBJ whole genome shotgun (WGS) entry which is preliminary data.</text>
</comment>
<keyword evidence="6 7" id="KW-0472">Membrane</keyword>
<evidence type="ECO:0000259" key="8">
    <source>
        <dbReference type="Pfam" id="PF02665"/>
    </source>
</evidence>
<dbReference type="EMBL" id="AUZZ01003721">
    <property type="protein sequence ID" value="EQD56238.1"/>
    <property type="molecule type" value="Genomic_DNA"/>
</dbReference>
<organism evidence="9">
    <name type="scientific">mine drainage metagenome</name>
    <dbReference type="NCBI Taxonomy" id="410659"/>
    <lineage>
        <taxon>unclassified sequences</taxon>
        <taxon>metagenomes</taxon>
        <taxon>ecological metagenomes</taxon>
    </lineage>
</organism>
<accession>T1AIA4</accession>
<feature type="transmembrane region" description="Helical" evidence="7">
    <location>
        <begin position="129"/>
        <end position="149"/>
    </location>
</feature>
<name>T1AIA4_9ZZZZ</name>
<dbReference type="InterPro" id="IPR036197">
    <property type="entry name" value="NarG-like_sf"/>
</dbReference>
<evidence type="ECO:0000256" key="3">
    <source>
        <dbReference type="ARBA" id="ARBA00022692"/>
    </source>
</evidence>
<feature type="transmembrane region" description="Helical" evidence="7">
    <location>
        <begin position="48"/>
        <end position="70"/>
    </location>
</feature>
<dbReference type="Gene3D" id="1.20.950.20">
    <property type="entry name" value="Transmembrane di-heme cytochromes, Chain C"/>
    <property type="match status" value="1"/>
</dbReference>
<dbReference type="GO" id="GO:0005886">
    <property type="term" value="C:plasma membrane"/>
    <property type="evidence" value="ECO:0007669"/>
    <property type="project" value="UniProtKB-SubCell"/>
</dbReference>
<feature type="transmembrane region" description="Helical" evidence="7">
    <location>
        <begin position="90"/>
        <end position="109"/>
    </location>
</feature>
<dbReference type="AlphaFoldDB" id="T1AIA4"/>
<dbReference type="EC" id="1.7.99.4" evidence="9"/>
<gene>
    <name evidence="9" type="ORF">B2A_05358</name>
</gene>
<dbReference type="SUPFAM" id="SSF103501">
    <property type="entry name" value="Respiratory nitrate reductase 1 gamma chain"/>
    <property type="match status" value="1"/>
</dbReference>
<feature type="transmembrane region" description="Helical" evidence="7">
    <location>
        <begin position="7"/>
        <end position="28"/>
    </location>
</feature>
<sequence>LEFSEARLLWLASLALHWSLFVIVLRHLRFVLQPTPFFVPPLDQLDGILRIGSPPLLITDVLLVAALLYLFGRRLLNPLLRYMSPFTDYFALLLLLGIALSGMAMRYVAPVDLVSVKEFALALAAFHPVVPAAPSALLLVHLLLVSTLAV</sequence>
<keyword evidence="2" id="KW-1003">Cell membrane</keyword>
<dbReference type="InterPro" id="IPR023234">
    <property type="entry name" value="NarG-like_domain"/>
</dbReference>
<evidence type="ECO:0000256" key="6">
    <source>
        <dbReference type="ARBA" id="ARBA00023136"/>
    </source>
</evidence>
<proteinExistence type="predicted"/>
<reference evidence="9" key="1">
    <citation type="submission" date="2013-08" db="EMBL/GenBank/DDBJ databases">
        <authorList>
            <person name="Mendez C."/>
            <person name="Richter M."/>
            <person name="Ferrer M."/>
            <person name="Sanchez J."/>
        </authorList>
    </citation>
    <scope>NUCLEOTIDE SEQUENCE</scope>
</reference>
<feature type="non-terminal residue" evidence="9">
    <location>
        <position position="1"/>
    </location>
</feature>
<evidence type="ECO:0000256" key="2">
    <source>
        <dbReference type="ARBA" id="ARBA00022475"/>
    </source>
</evidence>